<dbReference type="PANTHER" id="PTHR42796">
    <property type="entry name" value="FUMARYLACETOACETATE HYDROLASE DOMAIN-CONTAINING PROTEIN 2A-RELATED"/>
    <property type="match status" value="1"/>
</dbReference>
<dbReference type="GO" id="GO:0003824">
    <property type="term" value="F:catalytic activity"/>
    <property type="evidence" value="ECO:0007669"/>
    <property type="project" value="InterPro"/>
</dbReference>
<evidence type="ECO:0000313" key="4">
    <source>
        <dbReference type="EMBL" id="BCJ89913.1"/>
    </source>
</evidence>
<gene>
    <name evidence="4" type="ORF">IZ6_06480</name>
</gene>
<evidence type="ECO:0000256" key="2">
    <source>
        <dbReference type="ARBA" id="ARBA00022723"/>
    </source>
</evidence>
<keyword evidence="5" id="KW-1185">Reference proteome</keyword>
<dbReference type="AlphaFoldDB" id="A0A6S6QFP0"/>
<protein>
    <recommendedName>
        <fullName evidence="3">Fumarylacetoacetase-like C-terminal domain-containing protein</fullName>
    </recommendedName>
</protein>
<feature type="domain" description="Fumarylacetoacetase-like C-terminal" evidence="3">
    <location>
        <begin position="77"/>
        <end position="286"/>
    </location>
</feature>
<organism evidence="4 5">
    <name type="scientific">Terrihabitans soli</name>
    <dbReference type="NCBI Taxonomy" id="708113"/>
    <lineage>
        <taxon>Bacteria</taxon>
        <taxon>Pseudomonadati</taxon>
        <taxon>Pseudomonadota</taxon>
        <taxon>Alphaproteobacteria</taxon>
        <taxon>Hyphomicrobiales</taxon>
        <taxon>Terrihabitans</taxon>
    </lineage>
</organism>
<dbReference type="GO" id="GO:0046872">
    <property type="term" value="F:metal ion binding"/>
    <property type="evidence" value="ECO:0007669"/>
    <property type="project" value="UniProtKB-KW"/>
</dbReference>
<dbReference type="GO" id="GO:0044281">
    <property type="term" value="P:small molecule metabolic process"/>
    <property type="evidence" value="ECO:0007669"/>
    <property type="project" value="UniProtKB-ARBA"/>
</dbReference>
<dbReference type="InterPro" id="IPR011234">
    <property type="entry name" value="Fumarylacetoacetase-like_C"/>
</dbReference>
<accession>A0A6S6QFP0</accession>
<dbReference type="Gene3D" id="3.90.850.10">
    <property type="entry name" value="Fumarylacetoacetase-like, C-terminal domain"/>
    <property type="match status" value="1"/>
</dbReference>
<evidence type="ECO:0000259" key="3">
    <source>
        <dbReference type="Pfam" id="PF01557"/>
    </source>
</evidence>
<dbReference type="SUPFAM" id="SSF56529">
    <property type="entry name" value="FAH"/>
    <property type="match status" value="1"/>
</dbReference>
<dbReference type="InterPro" id="IPR036663">
    <property type="entry name" value="Fumarylacetoacetase_C_sf"/>
</dbReference>
<sequence>MKFFRLSHRNEIRVGLVRGESEGVLLPAQHSDVVDVIEGGKDALAAAKKLLDARDAETISLAGTRLLSPIGRFRRDVLCTGWNYWDHFEEGIGRREGQEVERPTAPTFFTRSPSTVIGPTDPIAFDTGISKKWDYEAEIVAVFGKTGRSIPHSEAMDHVFGYCLANDVSQRDLQRRHGGQWLKGKSIDKTMPIGPWIVTADEIDLPKVRLQCVLNGEIMQDKTADLMAFPLTELIAELSFGMTVNAGEILLTGTPAGVGNARTPPVFLNEGDRVEILGSGLGALTNIMTKQDLLGRSDIVI</sequence>
<evidence type="ECO:0000313" key="5">
    <source>
        <dbReference type="Proteomes" id="UP000515317"/>
    </source>
</evidence>
<dbReference type="Proteomes" id="UP000515317">
    <property type="component" value="Chromosome"/>
</dbReference>
<dbReference type="KEGG" id="tso:IZ6_06480"/>
<keyword evidence="2" id="KW-0479">Metal-binding</keyword>
<name>A0A6S6QFP0_9HYPH</name>
<dbReference type="Pfam" id="PF01557">
    <property type="entry name" value="FAA_hydrolase"/>
    <property type="match status" value="1"/>
</dbReference>
<dbReference type="RefSeq" id="WP_222876584.1">
    <property type="nucleotide sequence ID" value="NZ_AP023361.1"/>
</dbReference>
<comment type="similarity">
    <text evidence="1">Belongs to the FAH family.</text>
</comment>
<evidence type="ECO:0000256" key="1">
    <source>
        <dbReference type="ARBA" id="ARBA00010211"/>
    </source>
</evidence>
<dbReference type="EMBL" id="AP023361">
    <property type="protein sequence ID" value="BCJ89913.1"/>
    <property type="molecule type" value="Genomic_DNA"/>
</dbReference>
<proteinExistence type="inferred from homology"/>
<reference evidence="4 5" key="1">
    <citation type="submission" date="2020-08" db="EMBL/GenBank/DDBJ databases">
        <title>Genome sequence of Rhizobiales bacterium strain IZ6.</title>
        <authorList>
            <person name="Nakai R."/>
            <person name="Naganuma T."/>
        </authorList>
    </citation>
    <scope>NUCLEOTIDE SEQUENCE [LARGE SCALE GENOMIC DNA]</scope>
    <source>
        <strain evidence="4 5">IZ6</strain>
    </source>
</reference>
<dbReference type="InterPro" id="IPR051121">
    <property type="entry name" value="FAH"/>
</dbReference>
<dbReference type="PANTHER" id="PTHR42796:SF4">
    <property type="entry name" value="FUMARYLACETOACETATE HYDROLASE DOMAIN-CONTAINING PROTEIN 2A"/>
    <property type="match status" value="1"/>
</dbReference>